<sequence length="468" mass="46959">MNQSTTPESERVATAPLPSRRALRAAREAESAAAAPATPVPTATAHATPVPAAASPSPTSALDPIEDHGVASVATGIAGSAPAPAQAPTRPAATHAVTESLTETATAAFIAPAPAVTDPASAVIGHADSAPAAIAETTAPAARLTAPQAEQTTTPAPRTPTAAPSFSVPTFDEIFSGVPAAGQAAPAAARTEDARSEQPQTDTHTPRQKRGTRAPRSASAHRTGRPQGPRAARRPLRRAVFSALIVPALFGTAALPAFAIDSSASAAGPTGYSAMQLIRGESKAPQTLTVSASAAVEDIDRGTYETSRGAMAPTGYNASSALEAYAGPSALGWWRPLPGPITSPYGPRGLICNSVGCSNSFHEGMDFAGASGTPVRAIFGGTVTFVGNAGAFGNRVIVDHGNGEVSLYGHLLTGSAEVKVGQTVEAGQILAGVGATGVVSGPHLDLKIEIDGKMTDPAAFLRSKGVPV</sequence>
<dbReference type="Gene3D" id="2.70.70.10">
    <property type="entry name" value="Glucose Permease (Domain IIA)"/>
    <property type="match status" value="1"/>
</dbReference>
<evidence type="ECO:0000256" key="1">
    <source>
        <dbReference type="SAM" id="MobiDB-lite"/>
    </source>
</evidence>
<dbReference type="CDD" id="cd12797">
    <property type="entry name" value="M23_peptidase"/>
    <property type="match status" value="1"/>
</dbReference>
<organism evidence="3 4">
    <name type="scientific">Mycetocola lacteus</name>
    <dbReference type="NCBI Taxonomy" id="76637"/>
    <lineage>
        <taxon>Bacteria</taxon>
        <taxon>Bacillati</taxon>
        <taxon>Actinomycetota</taxon>
        <taxon>Actinomycetes</taxon>
        <taxon>Micrococcales</taxon>
        <taxon>Microbacteriaceae</taxon>
        <taxon>Mycetocola</taxon>
    </lineage>
</organism>
<dbReference type="Pfam" id="PF01551">
    <property type="entry name" value="Peptidase_M23"/>
    <property type="match status" value="1"/>
</dbReference>
<evidence type="ECO:0000313" key="3">
    <source>
        <dbReference type="EMBL" id="RLP84098.1"/>
    </source>
</evidence>
<comment type="caution">
    <text evidence="3">The sequence shown here is derived from an EMBL/GenBank/DDBJ whole genome shotgun (WGS) entry which is preliminary data.</text>
</comment>
<feature type="compositionally biased region" description="Low complexity" evidence="1">
    <location>
        <begin position="31"/>
        <end position="61"/>
    </location>
</feature>
<evidence type="ECO:0000259" key="2">
    <source>
        <dbReference type="Pfam" id="PF01551"/>
    </source>
</evidence>
<keyword evidence="4" id="KW-1185">Reference proteome</keyword>
<dbReference type="PANTHER" id="PTHR21666">
    <property type="entry name" value="PEPTIDASE-RELATED"/>
    <property type="match status" value="1"/>
</dbReference>
<reference evidence="3 4" key="1">
    <citation type="submission" date="2018-10" db="EMBL/GenBank/DDBJ databases">
        <authorList>
            <person name="Li J."/>
        </authorList>
    </citation>
    <scope>NUCLEOTIDE SEQUENCE [LARGE SCALE GENOMIC DNA]</scope>
    <source>
        <strain evidence="3 4">JCM 11654</strain>
    </source>
</reference>
<accession>A0A3L7AX04</accession>
<proteinExistence type="predicted"/>
<protein>
    <recommendedName>
        <fullName evidence="2">M23ase beta-sheet core domain-containing protein</fullName>
    </recommendedName>
</protein>
<feature type="region of interest" description="Disordered" evidence="1">
    <location>
        <begin position="1"/>
        <end position="97"/>
    </location>
</feature>
<dbReference type="EMBL" id="RCUY01000002">
    <property type="protein sequence ID" value="RLP84098.1"/>
    <property type="molecule type" value="Genomic_DNA"/>
</dbReference>
<feature type="compositionally biased region" description="Low complexity" evidence="1">
    <location>
        <begin position="141"/>
        <end position="164"/>
    </location>
</feature>
<feature type="region of interest" description="Disordered" evidence="1">
    <location>
        <begin position="141"/>
        <end position="168"/>
    </location>
</feature>
<dbReference type="InterPro" id="IPR016047">
    <property type="entry name" value="M23ase_b-sheet_dom"/>
</dbReference>
<feature type="region of interest" description="Disordered" evidence="1">
    <location>
        <begin position="180"/>
        <end position="234"/>
    </location>
</feature>
<dbReference type="InterPro" id="IPR050570">
    <property type="entry name" value="Cell_wall_metabolism_enzyme"/>
</dbReference>
<dbReference type="GO" id="GO:0004222">
    <property type="term" value="F:metalloendopeptidase activity"/>
    <property type="evidence" value="ECO:0007669"/>
    <property type="project" value="TreeGrafter"/>
</dbReference>
<feature type="compositionally biased region" description="Low complexity" evidence="1">
    <location>
        <begin position="81"/>
        <end position="97"/>
    </location>
</feature>
<dbReference type="PANTHER" id="PTHR21666:SF270">
    <property type="entry name" value="MUREIN HYDROLASE ACTIVATOR ENVC"/>
    <property type="match status" value="1"/>
</dbReference>
<dbReference type="SUPFAM" id="SSF51261">
    <property type="entry name" value="Duplicated hybrid motif"/>
    <property type="match status" value="1"/>
</dbReference>
<dbReference type="AlphaFoldDB" id="A0A3L7AX04"/>
<name>A0A3L7AX04_9MICO</name>
<dbReference type="Proteomes" id="UP000269438">
    <property type="component" value="Unassembled WGS sequence"/>
</dbReference>
<gene>
    <name evidence="3" type="ORF">D9V34_04695</name>
</gene>
<feature type="compositionally biased region" description="Low complexity" evidence="1">
    <location>
        <begin position="180"/>
        <end position="189"/>
    </location>
</feature>
<evidence type="ECO:0000313" key="4">
    <source>
        <dbReference type="Proteomes" id="UP000269438"/>
    </source>
</evidence>
<dbReference type="InterPro" id="IPR011055">
    <property type="entry name" value="Dup_hybrid_motif"/>
</dbReference>
<feature type="domain" description="M23ase beta-sheet core" evidence="2">
    <location>
        <begin position="361"/>
        <end position="457"/>
    </location>
</feature>